<dbReference type="Proteomes" id="UP000765509">
    <property type="component" value="Unassembled WGS sequence"/>
</dbReference>
<accession>A0A9Q3BYH2</accession>
<gene>
    <name evidence="1" type="ORF">O181_013328</name>
</gene>
<organism evidence="1 2">
    <name type="scientific">Austropuccinia psidii MF-1</name>
    <dbReference type="NCBI Taxonomy" id="1389203"/>
    <lineage>
        <taxon>Eukaryota</taxon>
        <taxon>Fungi</taxon>
        <taxon>Dikarya</taxon>
        <taxon>Basidiomycota</taxon>
        <taxon>Pucciniomycotina</taxon>
        <taxon>Pucciniomycetes</taxon>
        <taxon>Pucciniales</taxon>
        <taxon>Sphaerophragmiaceae</taxon>
        <taxon>Austropuccinia</taxon>
    </lineage>
</organism>
<name>A0A9Q3BYH2_9BASI</name>
<evidence type="ECO:0000313" key="1">
    <source>
        <dbReference type="EMBL" id="MBW0473613.1"/>
    </source>
</evidence>
<protein>
    <submittedName>
        <fullName evidence="1">Uncharacterized protein</fullName>
    </submittedName>
</protein>
<dbReference type="AlphaFoldDB" id="A0A9Q3BYH2"/>
<keyword evidence="2" id="KW-1185">Reference proteome</keyword>
<reference evidence="1" key="1">
    <citation type="submission" date="2021-03" db="EMBL/GenBank/DDBJ databases">
        <title>Draft genome sequence of rust myrtle Austropuccinia psidii MF-1, a brazilian biotype.</title>
        <authorList>
            <person name="Quecine M.C."/>
            <person name="Pachon D.M.R."/>
            <person name="Bonatelli M.L."/>
            <person name="Correr F.H."/>
            <person name="Franceschini L.M."/>
            <person name="Leite T.F."/>
            <person name="Margarido G.R.A."/>
            <person name="Almeida C.A."/>
            <person name="Ferrarezi J.A."/>
            <person name="Labate C.A."/>
        </authorList>
    </citation>
    <scope>NUCLEOTIDE SEQUENCE</scope>
    <source>
        <strain evidence="1">MF-1</strain>
    </source>
</reference>
<proteinExistence type="predicted"/>
<evidence type="ECO:0000313" key="2">
    <source>
        <dbReference type="Proteomes" id="UP000765509"/>
    </source>
</evidence>
<dbReference type="EMBL" id="AVOT02003464">
    <property type="protein sequence ID" value="MBW0473613.1"/>
    <property type="molecule type" value="Genomic_DNA"/>
</dbReference>
<comment type="caution">
    <text evidence="1">The sequence shown here is derived from an EMBL/GenBank/DDBJ whole genome shotgun (WGS) entry which is preliminary data.</text>
</comment>
<sequence length="137" mass="15374">MLSSLSRLEEIKKAFSQYLPSPNDQIFLSLSHFLEIVLGISPNGSTSPEPPSENLISILIHSTTEEAVPNGSFFEIPASYTTYFGERDVIQGMHKDECPSELSNNELKIFSFNSNQKHHKMGQYITPIYYKALASCI</sequence>